<dbReference type="Gene3D" id="1.20.200.10">
    <property type="entry name" value="Fumarase/aspartase (Central domain)"/>
    <property type="match status" value="1"/>
</dbReference>
<dbReference type="InterPro" id="IPR005677">
    <property type="entry name" value="Fum_hydII"/>
</dbReference>
<organism evidence="7 8">
    <name type="scientific">Crenobacter caeni</name>
    <dbReference type="NCBI Taxonomy" id="2705474"/>
    <lineage>
        <taxon>Bacteria</taxon>
        <taxon>Pseudomonadati</taxon>
        <taxon>Pseudomonadota</taxon>
        <taxon>Betaproteobacteria</taxon>
        <taxon>Neisseriales</taxon>
        <taxon>Neisseriaceae</taxon>
        <taxon>Crenobacter</taxon>
    </lineage>
</organism>
<comment type="similarity">
    <text evidence="1 3">Belongs to the class-II fumarase/aspartase family. Fumarase subfamily.</text>
</comment>
<dbReference type="FunFam" id="1.10.275.10:FF:000001">
    <property type="entry name" value="Fumarate hydratase, mitochondrial"/>
    <property type="match status" value="1"/>
</dbReference>
<feature type="binding site" evidence="3">
    <location>
        <position position="319"/>
    </location>
    <ligand>
        <name>substrate</name>
    </ligand>
</feature>
<dbReference type="InterPro" id="IPR008948">
    <property type="entry name" value="L-Aspartase-like"/>
</dbReference>
<dbReference type="GO" id="GO:0006108">
    <property type="term" value="P:malate metabolic process"/>
    <property type="evidence" value="ECO:0007669"/>
    <property type="project" value="TreeGrafter"/>
</dbReference>
<dbReference type="Gene3D" id="1.10.40.30">
    <property type="entry name" value="Fumarase/aspartase (C-terminal domain)"/>
    <property type="match status" value="1"/>
</dbReference>
<dbReference type="GO" id="GO:0004333">
    <property type="term" value="F:fumarate hydratase activity"/>
    <property type="evidence" value="ECO:0007669"/>
    <property type="project" value="UniProtKB-UniRule"/>
</dbReference>
<evidence type="ECO:0000259" key="6">
    <source>
        <dbReference type="Pfam" id="PF10415"/>
    </source>
</evidence>
<comment type="caution">
    <text evidence="7">The sequence shown here is derived from an EMBL/GenBank/DDBJ whole genome shotgun (WGS) entry which is preliminary data.</text>
</comment>
<dbReference type="InterPro" id="IPR020557">
    <property type="entry name" value="Fumarate_lyase_CS"/>
</dbReference>
<dbReference type="AlphaFoldDB" id="A0A6B2KRB1"/>
<dbReference type="Proteomes" id="UP000482578">
    <property type="component" value="Unassembled WGS sequence"/>
</dbReference>
<comment type="pathway">
    <text evidence="3">Carbohydrate metabolism; tricarboxylic acid cycle; (S)-malate from fumarate: step 1/1.</text>
</comment>
<evidence type="ECO:0000256" key="4">
    <source>
        <dbReference type="SAM" id="MobiDB-lite"/>
    </source>
</evidence>
<proteinExistence type="inferred from homology"/>
<dbReference type="InterPro" id="IPR000362">
    <property type="entry name" value="Fumarate_lyase_fam"/>
</dbReference>
<name>A0A6B2KRB1_9NEIS</name>
<dbReference type="SUPFAM" id="SSF48557">
    <property type="entry name" value="L-aspartase-like"/>
    <property type="match status" value="1"/>
</dbReference>
<comment type="subcellular location">
    <subcellularLocation>
        <location evidence="3">Cytoplasm</location>
    </subcellularLocation>
</comment>
<feature type="binding site" evidence="3">
    <location>
        <position position="187"/>
    </location>
    <ligand>
        <name>substrate</name>
    </ligand>
</feature>
<keyword evidence="3" id="KW-0963">Cytoplasm</keyword>
<dbReference type="GO" id="GO:0006106">
    <property type="term" value="P:fumarate metabolic process"/>
    <property type="evidence" value="ECO:0007669"/>
    <property type="project" value="InterPro"/>
</dbReference>
<evidence type="ECO:0000313" key="7">
    <source>
        <dbReference type="EMBL" id="NDV12674.1"/>
    </source>
</evidence>
<evidence type="ECO:0000256" key="1">
    <source>
        <dbReference type="ARBA" id="ARBA00009084"/>
    </source>
</evidence>
<evidence type="ECO:0000259" key="5">
    <source>
        <dbReference type="Pfam" id="PF00206"/>
    </source>
</evidence>
<evidence type="ECO:0000313" key="8">
    <source>
        <dbReference type="Proteomes" id="UP000482578"/>
    </source>
</evidence>
<comment type="subunit">
    <text evidence="3">Homotetramer.</text>
</comment>
<feature type="site" description="Important for catalytic activity" evidence="3">
    <location>
        <position position="331"/>
    </location>
</feature>
<dbReference type="EC" id="4.2.1.2" evidence="3"/>
<dbReference type="PROSITE" id="PS00163">
    <property type="entry name" value="FUMARATE_LYASES"/>
    <property type="match status" value="1"/>
</dbReference>
<dbReference type="GO" id="GO:0006099">
    <property type="term" value="P:tricarboxylic acid cycle"/>
    <property type="evidence" value="ECO:0007669"/>
    <property type="project" value="UniProtKB-UniRule"/>
</dbReference>
<feature type="active site" description="Proton donor/acceptor" evidence="3">
    <location>
        <position position="188"/>
    </location>
</feature>
<dbReference type="PRINTS" id="PR00149">
    <property type="entry name" value="FUMRATELYASE"/>
</dbReference>
<feature type="binding site" evidence="3">
    <location>
        <begin position="98"/>
        <end position="100"/>
    </location>
    <ligand>
        <name>substrate</name>
    </ligand>
</feature>
<comment type="function">
    <text evidence="3">Involved in the TCA cycle. Catalyzes the stereospecific interconversion of fumarate to L-malate.</text>
</comment>
<feature type="active site" evidence="3">
    <location>
        <position position="318"/>
    </location>
</feature>
<feature type="binding site" evidence="3">
    <location>
        <begin position="324"/>
        <end position="326"/>
    </location>
    <ligand>
        <name>substrate</name>
    </ligand>
</feature>
<dbReference type="PANTHER" id="PTHR11444">
    <property type="entry name" value="ASPARTATEAMMONIA/ARGININOSUCCINATE/ADENYLOSUCCINATE LYASE"/>
    <property type="match status" value="1"/>
</dbReference>
<dbReference type="CDD" id="cd01362">
    <property type="entry name" value="Fumarase_classII"/>
    <property type="match status" value="1"/>
</dbReference>
<dbReference type="Pfam" id="PF00206">
    <property type="entry name" value="Lyase_1"/>
    <property type="match status" value="1"/>
</dbReference>
<reference evidence="7 8" key="1">
    <citation type="submission" date="2020-02" db="EMBL/GenBank/DDBJ databases">
        <authorList>
            <person name="Yang Z."/>
        </authorList>
    </citation>
    <scope>NUCLEOTIDE SEQUENCE [LARGE SCALE GENOMIC DNA]</scope>
    <source>
        <strain evidence="7 8">HX-7-9</strain>
    </source>
</reference>
<dbReference type="FunFam" id="1.20.200.10:FF:000001">
    <property type="entry name" value="Fumarate hydratase, mitochondrial"/>
    <property type="match status" value="1"/>
</dbReference>
<dbReference type="UniPathway" id="UPA00223">
    <property type="reaction ID" value="UER01007"/>
</dbReference>
<keyword evidence="2 3" id="KW-0456">Lyase</keyword>
<evidence type="ECO:0000256" key="3">
    <source>
        <dbReference type="HAMAP-Rule" id="MF_00743"/>
    </source>
</evidence>
<feature type="region of interest" description="Disordered" evidence="4">
    <location>
        <begin position="118"/>
        <end position="141"/>
    </location>
</feature>
<dbReference type="HAMAP" id="MF_00743">
    <property type="entry name" value="FumaraseC"/>
    <property type="match status" value="1"/>
</dbReference>
<dbReference type="EMBL" id="JAAGAA010000005">
    <property type="protein sequence ID" value="NDV12674.1"/>
    <property type="molecule type" value="Genomic_DNA"/>
</dbReference>
<dbReference type="PANTHER" id="PTHR11444:SF1">
    <property type="entry name" value="FUMARATE HYDRATASE, MITOCHONDRIAL"/>
    <property type="match status" value="1"/>
</dbReference>
<feature type="binding site" description="in site B" evidence="3">
    <location>
        <begin position="129"/>
        <end position="132"/>
    </location>
    <ligand>
        <name>substrate</name>
    </ligand>
</feature>
<feature type="domain" description="Fumarate lyase N-terminal" evidence="5">
    <location>
        <begin position="12"/>
        <end position="341"/>
    </location>
</feature>
<sequence length="464" mass="49563">MPTTRTEHDSLGEIDIPADRLWGAQTQRALAHFAVGREKMPREILGAYALIKKACALANAQLGEIAPQQAALIVRVCDEILGGRLDGHFPLPPWISGSGTQFNMNVNEVIANRASELDNEPVGSHSPLHPNDHVNRSQSSNDTFPTALHVASALTLQRVLLPALQQLEFACAHKAALWAGLVKVGRTHLMDAVPMTAGQEWSAFASQLAACRADVEHARAGLYPLPLGGTALGTGIGAPPRFAALAVNQLANFSGLPFSVADNRFALQASHDALARVSAALRTLAGVLFKIANDIRLLASGPLCGFAELILPENEPGSSIMPGKVNPTQCEMLAMVALQAMANDHAVALGNAAGMLQLNVYKPLIGRNLIESANLLGEAMASFRQYLVDGCVPDETRLADYSDRALMRVTALSVHIGYEKAAQIARLALTRRVPLRDAALELGVAPELFDRVCDAYRMTQPPDA</sequence>
<evidence type="ECO:0000256" key="2">
    <source>
        <dbReference type="ARBA" id="ARBA00023239"/>
    </source>
</evidence>
<feature type="binding site" evidence="3">
    <location>
        <begin position="139"/>
        <end position="141"/>
    </location>
    <ligand>
        <name>substrate</name>
    </ligand>
</feature>
<keyword evidence="3" id="KW-0816">Tricarboxylic acid cycle</keyword>
<dbReference type="InterPro" id="IPR024083">
    <property type="entry name" value="Fumarase/histidase_N"/>
</dbReference>
<accession>A0A6B2KRB1</accession>
<comment type="miscellaneous">
    <text evidence="3">There are 2 substrate-binding sites: the catalytic A site, and the non-catalytic B site that may play a role in the transfer of substrate or product between the active site and the solvent. Alternatively, the B site may bind allosteric effectors.</text>
</comment>
<comment type="catalytic activity">
    <reaction evidence="3">
        <text>(S)-malate = fumarate + H2O</text>
        <dbReference type="Rhea" id="RHEA:12460"/>
        <dbReference type="ChEBI" id="CHEBI:15377"/>
        <dbReference type="ChEBI" id="CHEBI:15589"/>
        <dbReference type="ChEBI" id="CHEBI:29806"/>
        <dbReference type="EC" id="4.2.1.2"/>
    </reaction>
</comment>
<feature type="domain" description="Fumarase C C-terminal" evidence="6">
    <location>
        <begin position="409"/>
        <end position="460"/>
    </location>
</feature>
<dbReference type="GO" id="GO:0005737">
    <property type="term" value="C:cytoplasm"/>
    <property type="evidence" value="ECO:0007669"/>
    <property type="project" value="UniProtKB-SubCell"/>
</dbReference>
<dbReference type="Pfam" id="PF10415">
    <property type="entry name" value="FumaraseC_C"/>
    <property type="match status" value="1"/>
</dbReference>
<dbReference type="Gene3D" id="1.10.275.10">
    <property type="entry name" value="Fumarase/aspartase (N-terminal domain)"/>
    <property type="match status" value="1"/>
</dbReference>
<protein>
    <recommendedName>
        <fullName evidence="3">Fumarate hydratase class II</fullName>
        <shortName evidence="3">Fumarase C</shortName>
        <ecNumber evidence="3">4.2.1.2</ecNumber>
    </recommendedName>
    <alternativeName>
        <fullName evidence="3">Aerobic fumarase</fullName>
    </alternativeName>
    <alternativeName>
        <fullName evidence="3">Iron-independent fumarase</fullName>
    </alternativeName>
</protein>
<keyword evidence="8" id="KW-1185">Reference proteome</keyword>
<dbReference type="InterPro" id="IPR022761">
    <property type="entry name" value="Fumarate_lyase_N"/>
</dbReference>
<gene>
    <name evidence="3" type="primary">fumC</name>
    <name evidence="7" type="ORF">GZH52_07650</name>
</gene>
<dbReference type="InterPro" id="IPR018951">
    <property type="entry name" value="Fumarase_C_C"/>
</dbReference>